<feature type="region of interest" description="Disordered" evidence="1">
    <location>
        <begin position="1291"/>
        <end position="1322"/>
    </location>
</feature>
<dbReference type="Proteomes" id="UP001498398">
    <property type="component" value="Unassembled WGS sequence"/>
</dbReference>
<organism evidence="5 7">
    <name type="scientific">Marasmiellus scandens</name>
    <dbReference type="NCBI Taxonomy" id="2682957"/>
    <lineage>
        <taxon>Eukaryota</taxon>
        <taxon>Fungi</taxon>
        <taxon>Dikarya</taxon>
        <taxon>Basidiomycota</taxon>
        <taxon>Agaricomycotina</taxon>
        <taxon>Agaricomycetes</taxon>
        <taxon>Agaricomycetidae</taxon>
        <taxon>Agaricales</taxon>
        <taxon>Marasmiineae</taxon>
        <taxon>Omphalotaceae</taxon>
        <taxon>Marasmiellus</taxon>
    </lineage>
</organism>
<comment type="caution">
    <text evidence="5">The sequence shown here is derived from an EMBL/GenBank/DDBJ whole genome shotgun (WGS) entry which is preliminary data.</text>
</comment>
<evidence type="ECO:0000313" key="7">
    <source>
        <dbReference type="Proteomes" id="UP001498398"/>
    </source>
</evidence>
<protein>
    <submittedName>
        <fullName evidence="5">Uncharacterized protein</fullName>
    </submittedName>
</protein>
<name>A0ABR1IXD9_9AGAR</name>
<dbReference type="PANTHER" id="PTHR47263:SF1">
    <property type="entry name" value="C2 DOMAIN PROTEIN (AFU_ORTHOLOGUE AFUA_7G02350)"/>
    <property type="match status" value="1"/>
</dbReference>
<evidence type="ECO:0000259" key="2">
    <source>
        <dbReference type="PROSITE" id="PS50004"/>
    </source>
</evidence>
<evidence type="ECO:0000259" key="4">
    <source>
        <dbReference type="PROSITE" id="PS51259"/>
    </source>
</evidence>
<dbReference type="InterPro" id="IPR010439">
    <property type="entry name" value="MUN_dom"/>
</dbReference>
<dbReference type="InterPro" id="IPR014772">
    <property type="entry name" value="Munc13_dom-2"/>
</dbReference>
<feature type="compositionally biased region" description="Basic and acidic residues" evidence="1">
    <location>
        <begin position="1291"/>
        <end position="1302"/>
    </location>
</feature>
<evidence type="ECO:0000259" key="3">
    <source>
        <dbReference type="PROSITE" id="PS51258"/>
    </source>
</evidence>
<dbReference type="Gene3D" id="1.20.58.1100">
    <property type="match status" value="1"/>
</dbReference>
<feature type="domain" description="C2" evidence="2">
    <location>
        <begin position="853"/>
        <end position="976"/>
    </location>
</feature>
<dbReference type="PROSITE" id="PS51259">
    <property type="entry name" value="MHD2"/>
    <property type="match status" value="1"/>
</dbReference>
<proteinExistence type="predicted"/>
<gene>
    <name evidence="6" type="ORF">VKT23_009205</name>
    <name evidence="5" type="ORF">VKT23_016435</name>
</gene>
<dbReference type="SUPFAM" id="SSF49562">
    <property type="entry name" value="C2 domain (Calcium/lipid-binding domain, CaLB)"/>
    <property type="match status" value="1"/>
</dbReference>
<evidence type="ECO:0000313" key="5">
    <source>
        <dbReference type="EMBL" id="KAK7441772.1"/>
    </source>
</evidence>
<feature type="compositionally biased region" description="Polar residues" evidence="1">
    <location>
        <begin position="332"/>
        <end position="342"/>
    </location>
</feature>
<evidence type="ECO:0000313" key="6">
    <source>
        <dbReference type="EMBL" id="KAK7460486.1"/>
    </source>
</evidence>
<dbReference type="PANTHER" id="PTHR47263">
    <property type="entry name" value="ADENYLATE CYCLASE ACTIVATION PROTEIN GIT1"/>
    <property type="match status" value="1"/>
</dbReference>
<accession>A0ABR1IXD9</accession>
<dbReference type="CDD" id="cd04043">
    <property type="entry name" value="C2_Munc13_fungal"/>
    <property type="match status" value="1"/>
</dbReference>
<dbReference type="InterPro" id="IPR014770">
    <property type="entry name" value="Munc13_1"/>
</dbReference>
<feature type="region of interest" description="Disordered" evidence="1">
    <location>
        <begin position="332"/>
        <end position="366"/>
    </location>
</feature>
<dbReference type="Gene3D" id="1.10.357.50">
    <property type="match status" value="1"/>
</dbReference>
<reference evidence="5 7" key="1">
    <citation type="submission" date="2024-01" db="EMBL/GenBank/DDBJ databases">
        <title>A draft genome for the cacao thread blight pathogen Marasmiellus scandens.</title>
        <authorList>
            <person name="Baruah I.K."/>
            <person name="Leung J."/>
            <person name="Bukari Y."/>
            <person name="Amoako-Attah I."/>
            <person name="Meinhardt L.W."/>
            <person name="Bailey B.A."/>
            <person name="Cohen S.P."/>
        </authorList>
    </citation>
    <scope>NUCLEOTIDE SEQUENCE [LARGE SCALE GENOMIC DNA]</scope>
    <source>
        <strain evidence="5 7">GH-19</strain>
    </source>
</reference>
<dbReference type="PROSITE" id="PS50004">
    <property type="entry name" value="C2"/>
    <property type="match status" value="1"/>
</dbReference>
<dbReference type="EMBL" id="JBANRG010000015">
    <property type="protein sequence ID" value="KAK7460486.1"/>
    <property type="molecule type" value="Genomic_DNA"/>
</dbReference>
<dbReference type="InterPro" id="IPR000008">
    <property type="entry name" value="C2_dom"/>
</dbReference>
<dbReference type="Pfam" id="PF00168">
    <property type="entry name" value="C2"/>
    <property type="match status" value="1"/>
</dbReference>
<keyword evidence="7" id="KW-1185">Reference proteome</keyword>
<dbReference type="PROSITE" id="PS51258">
    <property type="entry name" value="MHD1"/>
    <property type="match status" value="1"/>
</dbReference>
<dbReference type="InterPro" id="IPR052811">
    <property type="entry name" value="Glucose_resp_signaling"/>
</dbReference>
<dbReference type="SMART" id="SM00239">
    <property type="entry name" value="C2"/>
    <property type="match status" value="1"/>
</dbReference>
<evidence type="ECO:0000256" key="1">
    <source>
        <dbReference type="SAM" id="MobiDB-lite"/>
    </source>
</evidence>
<dbReference type="Pfam" id="PF06292">
    <property type="entry name" value="MUN"/>
    <property type="match status" value="1"/>
</dbReference>
<dbReference type="EMBL" id="JBANRG010000061">
    <property type="protein sequence ID" value="KAK7441772.1"/>
    <property type="molecule type" value="Genomic_DNA"/>
</dbReference>
<dbReference type="InterPro" id="IPR035892">
    <property type="entry name" value="C2_domain_sf"/>
</dbReference>
<sequence>MSRRSYDSLTHEKRLSKYRVTDDELFEYLLRVSILSYVMLPKATDISKQNNDAREREREHSRLSALSSFSIGDIFKDIRDGPKSVKFPEKLIKVLEQKLQDIAMGKDPEYSDQFVRRTMAVFYGQFKVDSFKRQMKENRKIEELILMFATHATGVLKKEPTLSGDGWKLELNNQIAKFVKLLRDSLRNLHHVSPELLGRLDMYTAKLAPAASASSDSGYDSASNRDSSSSLTISGSVSDMPLVRTVSALFKLPENAVQKEVDQMRTLCTEKAALNDLKTCLKNIAAGAPFPGRREDFDSDAAWQQWRHLETTHLQQMMLAMVQFNPELAKSTPSDILPSTSGARPGSLYETPGRNPSIGSRRSFYGVDPIDTSAPDDENDEEIQVGHNFTYIPPNPKRFYKRLLEMCLLADLEIMLSPEVDDNDEVSLGILSVAHIDLINECALRWRIGQSYRAACFLDLVKTFYERNDVPLECIPEALQNIERAMHDLDIDKWPVADSEYLCSIYGSLFNIFLSSLYHSMDAIPHLKPSEIEPYLSVLEHVQNSGLLERFDVDIGARLIDVQNRVRQVASLYYEDKMRELQSAPGVNRALPLLFMTDEIEKSAKLLDKRFPEPILGKVDLVSLVVEVKIPNFITDLRSSQKRLFESSMNGPTPDVPIQDIFALYRRTKTLLSMHSAFCPDQQIDFDMAEFFEPYVRQWLINTDAKTGNWVEAAIAQDKWQAEDAEGHSSSIVDLFDSLRSPINFLQDLEWEDEYQNARFFTALSKTVSKAVEQYCRTVETLFLGEMFPRPNDYLQPQKSSAWLEKARQLAIQGEKKVEPYNFQPESCVKLNNVEAARRLLDNMYNQMQADKLADVLSQHAPPVPDKVERERFLFSIKVVLAEGLVSQDSSSSTKLDTFVTLSDENGNRLAKTRTIYESAQPRWDETFDISVDKPLWLMVSVRDRALVGKHDTVGRAYLCLDPKRFGDLITHDLWMDLDTDGRVLVRIGMEGEKDDIQFYFGRAFRFLKRAESDMLRIFIDKMSPFIRQCLSRTVVKTLLKANSLGLDYNKALGNVTALYRSALGASSNEVQIPLPQAEKPRVRPEELTDVEIEQAILPLFDYFDANLQTLNTYLSDTAKEKVMTRVWKEILTVIEGLLVPPLSKESSDMKPLSDKEVDIVFKWLKFLRDYFYAGGEGPVPLEVLQNQKYRDVVSIRLYYDWTTDALMEECVRMMQQNLRSSAGTIKKRAKSVYQQRNLGTIKERKKEKRQGQEKEVTGGQTIMQILRMRPGTSEFIAQQLEIMTQVQKEQEQRNRQLEGRKLARGGTNRNSQLPAIPPLPS</sequence>
<dbReference type="Gene3D" id="2.60.40.150">
    <property type="entry name" value="C2 domain"/>
    <property type="match status" value="1"/>
</dbReference>
<feature type="domain" description="MHD1" evidence="3">
    <location>
        <begin position="662"/>
        <end position="779"/>
    </location>
</feature>
<feature type="domain" description="MHD2" evidence="4">
    <location>
        <begin position="1094"/>
        <end position="1211"/>
    </location>
</feature>